<dbReference type="AlphaFoldDB" id="A0A4R6FWF1"/>
<gene>
    <name evidence="2" type="ORF">EV664_10259</name>
</gene>
<dbReference type="EMBL" id="SNWD01000002">
    <property type="protein sequence ID" value="TDN85354.1"/>
    <property type="molecule type" value="Genomic_DNA"/>
</dbReference>
<evidence type="ECO:0000256" key="1">
    <source>
        <dbReference type="SAM" id="SignalP"/>
    </source>
</evidence>
<proteinExistence type="predicted"/>
<feature type="signal peptide" evidence="1">
    <location>
        <begin position="1"/>
        <end position="19"/>
    </location>
</feature>
<keyword evidence="1" id="KW-0732">Signal</keyword>
<evidence type="ECO:0008006" key="4">
    <source>
        <dbReference type="Google" id="ProtNLM"/>
    </source>
</evidence>
<protein>
    <recommendedName>
        <fullName evidence="4">PRC-barrel domain protein</fullName>
    </recommendedName>
</protein>
<name>A0A4R6FWF1_9SPHN</name>
<evidence type="ECO:0000313" key="3">
    <source>
        <dbReference type="Proteomes" id="UP000295493"/>
    </source>
</evidence>
<dbReference type="Proteomes" id="UP000295493">
    <property type="component" value="Unassembled WGS sequence"/>
</dbReference>
<comment type="caution">
    <text evidence="2">The sequence shown here is derived from an EMBL/GenBank/DDBJ whole genome shotgun (WGS) entry which is preliminary data.</text>
</comment>
<reference evidence="2 3" key="1">
    <citation type="submission" date="2019-03" db="EMBL/GenBank/DDBJ databases">
        <title>Genomic Encyclopedia of Type Strains, Phase IV (KMG-IV): sequencing the most valuable type-strain genomes for metagenomic binning, comparative biology and taxonomic classification.</title>
        <authorList>
            <person name="Goeker M."/>
        </authorList>
    </citation>
    <scope>NUCLEOTIDE SEQUENCE [LARGE SCALE GENOMIC DNA]</scope>
    <source>
        <strain evidence="2 3">DSM 25059</strain>
    </source>
</reference>
<feature type="chain" id="PRO_5020960001" description="PRC-barrel domain protein" evidence="1">
    <location>
        <begin position="20"/>
        <end position="209"/>
    </location>
</feature>
<accession>A0A4R6FWF1</accession>
<dbReference type="RefSeq" id="WP_133494309.1">
    <property type="nucleotide sequence ID" value="NZ_BMLU01000002.1"/>
</dbReference>
<organism evidence="2 3">
    <name type="scientific">Stakelama pacifica</name>
    <dbReference type="NCBI Taxonomy" id="517720"/>
    <lineage>
        <taxon>Bacteria</taxon>
        <taxon>Pseudomonadati</taxon>
        <taxon>Pseudomonadota</taxon>
        <taxon>Alphaproteobacteria</taxon>
        <taxon>Sphingomonadales</taxon>
        <taxon>Sphingomonadaceae</taxon>
        <taxon>Stakelama</taxon>
    </lineage>
</organism>
<sequence>MIRIAPHTILALSVLSAGALPTSLPAASQVAQLADARSPRPLVKGLAKDFQKAATALRSPSRRHEAMKTLDDARRLGRVMRDELGPAGEAAYKFVESARHAVQTGRPDEAARILETGAGRLTTLPFPNRFDSVDRTNVGTRVIDAEGRKLGRISAIDAAAGKATLKIGGVVDLFGFLDAGNRTVTVSNSDLAAGKMYAAYLGSESSLPR</sequence>
<evidence type="ECO:0000313" key="2">
    <source>
        <dbReference type="EMBL" id="TDN85354.1"/>
    </source>
</evidence>
<keyword evidence="3" id="KW-1185">Reference proteome</keyword>